<feature type="region of interest" description="Disordered" evidence="1">
    <location>
        <begin position="223"/>
        <end position="243"/>
    </location>
</feature>
<name>A0A0G4IGQ3_PLABS</name>
<keyword evidence="4" id="KW-1185">Reference proteome</keyword>
<accession>A0A0G4IGQ3</accession>
<dbReference type="EMBL" id="OVEO01000006">
    <property type="protein sequence ID" value="SPQ96708.1"/>
    <property type="molecule type" value="Genomic_DNA"/>
</dbReference>
<feature type="region of interest" description="Disordered" evidence="1">
    <location>
        <begin position="1"/>
        <end position="67"/>
    </location>
</feature>
<organism evidence="2 4">
    <name type="scientific">Plasmodiophora brassicae</name>
    <name type="common">Clubroot disease agent</name>
    <dbReference type="NCBI Taxonomy" id="37360"/>
    <lineage>
        <taxon>Eukaryota</taxon>
        <taxon>Sar</taxon>
        <taxon>Rhizaria</taxon>
        <taxon>Endomyxa</taxon>
        <taxon>Phytomyxea</taxon>
        <taxon>Plasmodiophorida</taxon>
        <taxon>Plasmodiophoridae</taxon>
        <taxon>Plasmodiophora</taxon>
    </lineage>
</organism>
<evidence type="ECO:0000313" key="4">
    <source>
        <dbReference type="Proteomes" id="UP000039324"/>
    </source>
</evidence>
<feature type="compositionally biased region" description="Low complexity" evidence="1">
    <location>
        <begin position="225"/>
        <end position="237"/>
    </location>
</feature>
<reference evidence="3 5" key="2">
    <citation type="submission" date="2018-03" db="EMBL/GenBank/DDBJ databases">
        <authorList>
            <person name="Fogelqvist J."/>
        </authorList>
    </citation>
    <scope>NUCLEOTIDE SEQUENCE [LARGE SCALE GENOMIC DNA]</scope>
</reference>
<dbReference type="EMBL" id="CDSF01000001">
    <property type="protein sequence ID" value="CEO94359.1"/>
    <property type="molecule type" value="Genomic_DNA"/>
</dbReference>
<gene>
    <name evidence="2" type="ORF">PBRA_000144</name>
    <name evidence="3" type="ORF">PLBR_LOCUS3923</name>
</gene>
<protein>
    <submittedName>
        <fullName evidence="2">Uncharacterized protein</fullName>
    </submittedName>
</protein>
<reference evidence="2 4" key="1">
    <citation type="submission" date="2015-02" db="EMBL/GenBank/DDBJ databases">
        <authorList>
            <person name="Chooi Y.-H."/>
        </authorList>
    </citation>
    <scope>NUCLEOTIDE SEQUENCE [LARGE SCALE GENOMIC DNA]</scope>
    <source>
        <strain evidence="2">E3</strain>
    </source>
</reference>
<evidence type="ECO:0000313" key="5">
    <source>
        <dbReference type="Proteomes" id="UP000290189"/>
    </source>
</evidence>
<evidence type="ECO:0000313" key="2">
    <source>
        <dbReference type="EMBL" id="CEO94359.1"/>
    </source>
</evidence>
<proteinExistence type="predicted"/>
<keyword evidence="3" id="KW-0496">Mitochondrion</keyword>
<evidence type="ECO:0000256" key="1">
    <source>
        <dbReference type="SAM" id="MobiDB-lite"/>
    </source>
</evidence>
<dbReference type="Proteomes" id="UP000290189">
    <property type="component" value="Unassembled WGS sequence"/>
</dbReference>
<evidence type="ECO:0000313" key="3">
    <source>
        <dbReference type="EMBL" id="SPQ96708.1"/>
    </source>
</evidence>
<dbReference type="AlphaFoldDB" id="A0A0G4IGQ3"/>
<feature type="compositionally biased region" description="Basic and acidic residues" evidence="1">
    <location>
        <begin position="7"/>
        <end position="18"/>
    </location>
</feature>
<feature type="compositionally biased region" description="Basic and acidic residues" evidence="1">
    <location>
        <begin position="43"/>
        <end position="59"/>
    </location>
</feature>
<geneLocation type="mitochondrion" evidence="3"/>
<dbReference type="Proteomes" id="UP000039324">
    <property type="component" value="Unassembled WGS sequence"/>
</dbReference>
<sequence length="243" mass="27158">MTAMGDVRNDTVELKRDVPGPPPTTVDSSQSKKRSLEESDATSGERRSKITRVASDRSSPDCGQPRQQLPFTVDSCKVLSLAERRRIVTECYEYDPLSDQMDKIQGLSPEFMSMLTPAELQMCDRLPKMCLARQIQLYRYVRTFGERFGRVWSTSSPESLNNTVQYLVGQVSRLLEDDMAAVSRCHTSWINQRFQDLQASQLPSISGTKVADISKTSSAFRRVPATSTSLSSASSTTQDARPE</sequence>